<proteinExistence type="predicted"/>
<sequence>MSKVIWTLAVAYGLVGLGLFYSLAVDSSELFLAMTTVIYVLMLPLAYLVYKKRVVSE</sequence>
<keyword evidence="1" id="KW-0812">Transmembrane</keyword>
<feature type="transmembrane region" description="Helical" evidence="1">
    <location>
        <begin position="5"/>
        <end position="24"/>
    </location>
</feature>
<dbReference type="OrthoDB" id="320950at2157"/>
<reference evidence="2" key="1">
    <citation type="submission" date="2016-09" db="EMBL/GenBank/DDBJ databases">
        <title>A plasmid goes viral.</title>
        <authorList>
            <person name="Erdmann S."/>
            <person name="Tschitschko B."/>
            <person name="Cavicchioli R."/>
        </authorList>
    </citation>
    <scope>NUCLEOTIDE SEQUENCE</scope>
    <source>
        <strain evidence="2">HLS1</strain>
        <plasmid evidence="2">pR1SE2</plasmid>
    </source>
</reference>
<dbReference type="AlphaFoldDB" id="A0A220SX91"/>
<keyword evidence="1" id="KW-1133">Transmembrane helix</keyword>
<feature type="transmembrane region" description="Helical" evidence="1">
    <location>
        <begin position="30"/>
        <end position="50"/>
    </location>
</feature>
<accession>A0A220SX91</accession>
<dbReference type="EMBL" id="KX906370">
    <property type="protein sequence ID" value="ASK38318.1"/>
    <property type="molecule type" value="Genomic_DNA"/>
</dbReference>
<dbReference type="GeneID" id="42369525"/>
<evidence type="ECO:0000313" key="2">
    <source>
        <dbReference type="EMBL" id="ASK38318.1"/>
    </source>
</evidence>
<protein>
    <submittedName>
        <fullName evidence="2">Uncharacterized protein</fullName>
    </submittedName>
</protein>
<keyword evidence="1" id="KW-0472">Membrane</keyword>
<organism evidence="2">
    <name type="scientific">Halorubrum lacusprofundi</name>
    <dbReference type="NCBI Taxonomy" id="2247"/>
    <lineage>
        <taxon>Archaea</taxon>
        <taxon>Methanobacteriati</taxon>
        <taxon>Methanobacteriota</taxon>
        <taxon>Stenosarchaea group</taxon>
        <taxon>Halobacteria</taxon>
        <taxon>Halobacteriales</taxon>
        <taxon>Haloferacaceae</taxon>
        <taxon>Halorubrum</taxon>
    </lineage>
</organism>
<dbReference type="RefSeq" id="WP_154018586.1">
    <property type="nucleotide sequence ID" value="NZ_JAXGGM010000025.1"/>
</dbReference>
<evidence type="ECO:0000256" key="1">
    <source>
        <dbReference type="SAM" id="Phobius"/>
    </source>
</evidence>
<geneLocation type="plasmid" evidence="2">
    <name>pR1SE2</name>
</geneLocation>
<name>A0A220SX91_9EURY</name>
<keyword evidence="2" id="KW-0614">Plasmid</keyword>